<keyword evidence="1" id="KW-0328">Glycosyltransferase</keyword>
<evidence type="ECO:0000313" key="5">
    <source>
        <dbReference type="EMBL" id="BBH17085.1"/>
    </source>
</evidence>
<name>A0A3G9IM47_9ACTN</name>
<dbReference type="Proteomes" id="UP000271573">
    <property type="component" value="Chromosome"/>
</dbReference>
<dbReference type="AlphaFoldDB" id="A0A3G9IM47"/>
<accession>A0A3G9IM47</accession>
<reference evidence="5 6" key="1">
    <citation type="submission" date="2018-11" db="EMBL/GenBank/DDBJ databases">
        <title>Complete genome sequence of Nocardioides baekrokdamisoli strain KCTC 39748.</title>
        <authorList>
            <person name="Kang S.W."/>
            <person name="Lee K.C."/>
            <person name="Kim K.K."/>
            <person name="Kim J.S."/>
            <person name="Kim D.S."/>
            <person name="Ko S.H."/>
            <person name="Yang S.H."/>
            <person name="Shin Y.K."/>
            <person name="Lee J.S."/>
        </authorList>
    </citation>
    <scope>NUCLEOTIDE SEQUENCE [LARGE SCALE GENOMIC DNA]</scope>
    <source>
        <strain evidence="5 6">KCTC 39748</strain>
    </source>
</reference>
<dbReference type="GO" id="GO:0016757">
    <property type="term" value="F:glycosyltransferase activity"/>
    <property type="evidence" value="ECO:0007669"/>
    <property type="project" value="UniProtKB-KW"/>
</dbReference>
<dbReference type="KEGG" id="nbe:Back2_13720"/>
<keyword evidence="6" id="KW-1185">Reference proteome</keyword>
<dbReference type="InterPro" id="IPR028098">
    <property type="entry name" value="Glyco_trans_4-like_N"/>
</dbReference>
<dbReference type="PANTHER" id="PTHR12526:SF630">
    <property type="entry name" value="GLYCOSYLTRANSFERASE"/>
    <property type="match status" value="1"/>
</dbReference>
<feature type="domain" description="Glycosyltransferase subfamily 4-like N-terminal" evidence="4">
    <location>
        <begin position="17"/>
        <end position="154"/>
    </location>
</feature>
<dbReference type="SUPFAM" id="SSF53756">
    <property type="entry name" value="UDP-Glycosyltransferase/glycogen phosphorylase"/>
    <property type="match status" value="1"/>
</dbReference>
<evidence type="ECO:0000256" key="1">
    <source>
        <dbReference type="ARBA" id="ARBA00022676"/>
    </source>
</evidence>
<dbReference type="Pfam" id="PF00534">
    <property type="entry name" value="Glycos_transf_1"/>
    <property type="match status" value="1"/>
</dbReference>
<dbReference type="PANTHER" id="PTHR12526">
    <property type="entry name" value="GLYCOSYLTRANSFERASE"/>
    <property type="match status" value="1"/>
</dbReference>
<evidence type="ECO:0000313" key="6">
    <source>
        <dbReference type="Proteomes" id="UP000271573"/>
    </source>
</evidence>
<dbReference type="Pfam" id="PF13439">
    <property type="entry name" value="Glyco_transf_4"/>
    <property type="match status" value="1"/>
</dbReference>
<dbReference type="EMBL" id="AP019307">
    <property type="protein sequence ID" value="BBH17085.1"/>
    <property type="molecule type" value="Genomic_DNA"/>
</dbReference>
<dbReference type="Gene3D" id="3.40.50.2000">
    <property type="entry name" value="Glycogen Phosphorylase B"/>
    <property type="match status" value="2"/>
</dbReference>
<evidence type="ECO:0000256" key="2">
    <source>
        <dbReference type="ARBA" id="ARBA00022679"/>
    </source>
</evidence>
<keyword evidence="2" id="KW-0808">Transferase</keyword>
<evidence type="ECO:0000259" key="3">
    <source>
        <dbReference type="Pfam" id="PF00534"/>
    </source>
</evidence>
<proteinExistence type="predicted"/>
<dbReference type="CDD" id="cd03801">
    <property type="entry name" value="GT4_PimA-like"/>
    <property type="match status" value="1"/>
</dbReference>
<dbReference type="RefSeq" id="WP_164512507.1">
    <property type="nucleotide sequence ID" value="NZ_AP019307.1"/>
</dbReference>
<dbReference type="InterPro" id="IPR001296">
    <property type="entry name" value="Glyco_trans_1"/>
</dbReference>
<organism evidence="5 6">
    <name type="scientific">Nocardioides baekrokdamisoli</name>
    <dbReference type="NCBI Taxonomy" id="1804624"/>
    <lineage>
        <taxon>Bacteria</taxon>
        <taxon>Bacillati</taxon>
        <taxon>Actinomycetota</taxon>
        <taxon>Actinomycetes</taxon>
        <taxon>Propionibacteriales</taxon>
        <taxon>Nocardioidaceae</taxon>
        <taxon>Nocardioides</taxon>
    </lineage>
</organism>
<feature type="domain" description="Glycosyl transferase family 1" evidence="3">
    <location>
        <begin position="161"/>
        <end position="307"/>
    </location>
</feature>
<evidence type="ECO:0000259" key="4">
    <source>
        <dbReference type="Pfam" id="PF13439"/>
    </source>
</evidence>
<sequence>MSRPRVTHVVATDAFAGVERYVCDTVTELHARGWQVTVIGGDPEAMRANLPAGVLQFPARTAAHAVRTLWRRPSDLVHTHMTAAEAAAAPLKGLRFQRLVSTRHLAQPRGSSPLGRLARPVIEARLDAQIAISEYAASVIVGPSIVVPNGVPSSRLAPLPRERTIVVMQRLESEKDTALAVQAYAASHLAEDGWALRICGRGAEEQPLRALARDLRIEVDFAGFVTDPRSVLASAGIVLGTAPAEPFGLAVVEAMAEAAPVVASDGGAHPEVLGPDGVYFPVGDVQAAAAALRTVAADEAYAAAYGRTLQRRHSELFTIERHVDRLEVVYEEAWNR</sequence>
<evidence type="ECO:0008006" key="7">
    <source>
        <dbReference type="Google" id="ProtNLM"/>
    </source>
</evidence>
<protein>
    <recommendedName>
        <fullName evidence="7">D-inositol 3-phosphate glycosyltransferase</fullName>
    </recommendedName>
</protein>
<gene>
    <name evidence="5" type="ORF">Back2_13720</name>
</gene>